<comment type="pathway">
    <text evidence="8">Amino-acid biosynthesis; L-proline biosynthesis; L-glutamate 5-semialdehyde from L-glutamate: step 1/2.</text>
</comment>
<keyword evidence="2 8" id="KW-0028">Amino-acid biosynthesis</keyword>
<evidence type="ECO:0000256" key="3">
    <source>
        <dbReference type="ARBA" id="ARBA00022650"/>
    </source>
</evidence>
<evidence type="ECO:0000256" key="5">
    <source>
        <dbReference type="ARBA" id="ARBA00022741"/>
    </source>
</evidence>
<dbReference type="CDD" id="cd04242">
    <property type="entry name" value="AAK_G5K_ProB"/>
    <property type="match status" value="1"/>
</dbReference>
<dbReference type="Gene3D" id="2.30.130.10">
    <property type="entry name" value="PUA domain"/>
    <property type="match status" value="1"/>
</dbReference>
<dbReference type="Gene3D" id="3.40.1160.10">
    <property type="entry name" value="Acetylglutamate kinase-like"/>
    <property type="match status" value="1"/>
</dbReference>
<dbReference type="EC" id="2.7.2.11" evidence="8"/>
<dbReference type="InterPro" id="IPR041739">
    <property type="entry name" value="G5K_ProB"/>
</dbReference>
<dbReference type="PIRSF" id="PIRSF000729">
    <property type="entry name" value="GK"/>
    <property type="match status" value="1"/>
</dbReference>
<feature type="domain" description="PUA" evidence="9">
    <location>
        <begin position="282"/>
        <end position="365"/>
    </location>
</feature>
<proteinExistence type="inferred from homology"/>
<evidence type="ECO:0000256" key="7">
    <source>
        <dbReference type="ARBA" id="ARBA00022840"/>
    </source>
</evidence>
<keyword evidence="5 8" id="KW-0547">Nucleotide-binding</keyword>
<dbReference type="GO" id="GO:0055129">
    <property type="term" value="P:L-proline biosynthetic process"/>
    <property type="evidence" value="ECO:0007669"/>
    <property type="project" value="UniProtKB-UniRule"/>
</dbReference>
<sequence length="379" mass="41068">MSLALRDRKRLVVKVGSALLRAPQGGLRETVVAHIVQQLSTLRQQGHEVLLVSSGAVALGIQVLGEQGMPRTIVYQQAAAAIGQSHLIWTYERLFGASQQKVAQILLTHEDLRSRTRYLNARNTLLTLLHYGVIPIINENDTVSVEEIRFGDNDTLSAMVCNLVDADVLIILTHLEGLYTADPREHPEATLIPVVERLDARIEAMASSATHRTGRGGMASKIRAAKIAGVNGIHTHIANGVHPDAVLRILAGEQVGTHIHPPATTRLSSRKRWIGYALKARGEIMVNDGARLALTAHGKSLLPAGIVHIAGDFRFGDPVVCVDVANHRFAQGLVNYSAAELHAIRGQQTSSIETVLGYKGADEVIHRDNLVVFTSAHQA</sequence>
<feature type="binding site" evidence="8">
    <location>
        <position position="14"/>
    </location>
    <ligand>
        <name>ATP</name>
        <dbReference type="ChEBI" id="CHEBI:30616"/>
    </ligand>
</feature>
<dbReference type="AlphaFoldDB" id="A0A937VZQ6"/>
<keyword evidence="7 8" id="KW-0067">ATP-binding</keyword>
<keyword evidence="1 8" id="KW-0963">Cytoplasm</keyword>
<evidence type="ECO:0000256" key="4">
    <source>
        <dbReference type="ARBA" id="ARBA00022679"/>
    </source>
</evidence>
<evidence type="ECO:0000256" key="8">
    <source>
        <dbReference type="HAMAP-Rule" id="MF_00456"/>
    </source>
</evidence>
<dbReference type="InterPro" id="IPR001048">
    <property type="entry name" value="Asp/Glu/Uridylate_kinase"/>
</dbReference>
<dbReference type="GO" id="GO:0003723">
    <property type="term" value="F:RNA binding"/>
    <property type="evidence" value="ECO:0007669"/>
    <property type="project" value="InterPro"/>
</dbReference>
<dbReference type="PRINTS" id="PR00474">
    <property type="entry name" value="GLU5KINASE"/>
</dbReference>
<keyword evidence="6 8" id="KW-0418">Kinase</keyword>
<organism evidence="10 11">
    <name type="scientific">Tectimicrobiota bacterium</name>
    <dbReference type="NCBI Taxonomy" id="2528274"/>
    <lineage>
        <taxon>Bacteria</taxon>
        <taxon>Pseudomonadati</taxon>
        <taxon>Nitrospinota/Tectimicrobiota group</taxon>
        <taxon>Candidatus Tectimicrobiota</taxon>
    </lineage>
</organism>
<dbReference type="InterPro" id="IPR036393">
    <property type="entry name" value="AceGlu_kinase-like_sf"/>
</dbReference>
<reference evidence="10" key="1">
    <citation type="submission" date="2019-03" db="EMBL/GenBank/DDBJ databases">
        <title>Lake Tanganyika Metagenome-Assembled Genomes (MAGs).</title>
        <authorList>
            <person name="Tran P."/>
        </authorList>
    </citation>
    <scope>NUCLEOTIDE SEQUENCE</scope>
    <source>
        <strain evidence="10">K_DeepCast_65m_m2_066</strain>
    </source>
</reference>
<evidence type="ECO:0000313" key="10">
    <source>
        <dbReference type="EMBL" id="MBM3222834.1"/>
    </source>
</evidence>
<dbReference type="Pfam" id="PF00696">
    <property type="entry name" value="AA_kinase"/>
    <property type="match status" value="1"/>
</dbReference>
<dbReference type="Proteomes" id="UP000712673">
    <property type="component" value="Unassembled WGS sequence"/>
</dbReference>
<evidence type="ECO:0000256" key="6">
    <source>
        <dbReference type="ARBA" id="ARBA00022777"/>
    </source>
</evidence>
<dbReference type="InterPro" id="IPR036974">
    <property type="entry name" value="PUA_sf"/>
</dbReference>
<dbReference type="PANTHER" id="PTHR43654">
    <property type="entry name" value="GLUTAMATE 5-KINASE"/>
    <property type="match status" value="1"/>
</dbReference>
<dbReference type="InterPro" id="IPR002478">
    <property type="entry name" value="PUA"/>
</dbReference>
<dbReference type="Pfam" id="PF01472">
    <property type="entry name" value="PUA"/>
    <property type="match status" value="1"/>
</dbReference>
<dbReference type="EMBL" id="VGLS01000060">
    <property type="protein sequence ID" value="MBM3222834.1"/>
    <property type="molecule type" value="Genomic_DNA"/>
</dbReference>
<comment type="function">
    <text evidence="8">Catalyzes the transfer of a phosphate group to glutamate to form L-glutamate 5-phosphate.</text>
</comment>
<comment type="similarity">
    <text evidence="8">Belongs to the glutamate 5-kinase family.</text>
</comment>
<dbReference type="GO" id="GO:0005829">
    <property type="term" value="C:cytosol"/>
    <property type="evidence" value="ECO:0007669"/>
    <property type="project" value="TreeGrafter"/>
</dbReference>
<accession>A0A937VZQ6</accession>
<dbReference type="SUPFAM" id="SSF53633">
    <property type="entry name" value="Carbamate kinase-like"/>
    <property type="match status" value="1"/>
</dbReference>
<dbReference type="NCBIfam" id="TIGR01027">
    <property type="entry name" value="proB"/>
    <property type="match status" value="1"/>
</dbReference>
<comment type="catalytic activity">
    <reaction evidence="8">
        <text>L-glutamate + ATP = L-glutamyl 5-phosphate + ADP</text>
        <dbReference type="Rhea" id="RHEA:14877"/>
        <dbReference type="ChEBI" id="CHEBI:29985"/>
        <dbReference type="ChEBI" id="CHEBI:30616"/>
        <dbReference type="ChEBI" id="CHEBI:58274"/>
        <dbReference type="ChEBI" id="CHEBI:456216"/>
        <dbReference type="EC" id="2.7.2.11"/>
    </reaction>
</comment>
<dbReference type="HAMAP" id="MF_00456">
    <property type="entry name" value="ProB"/>
    <property type="match status" value="1"/>
</dbReference>
<dbReference type="GO" id="GO:0004349">
    <property type="term" value="F:glutamate 5-kinase activity"/>
    <property type="evidence" value="ECO:0007669"/>
    <property type="project" value="UniProtKB-UniRule"/>
</dbReference>
<dbReference type="InterPro" id="IPR001057">
    <property type="entry name" value="Glu/AcGlu_kinase"/>
</dbReference>
<dbReference type="CDD" id="cd21157">
    <property type="entry name" value="PUA_G5K"/>
    <property type="match status" value="1"/>
</dbReference>
<gene>
    <name evidence="8 10" type="primary">proB</name>
    <name evidence="10" type="ORF">FJZ47_03390</name>
</gene>
<comment type="caution">
    <text evidence="8">Lacks conserved residue(s) required for the propagation of feature annotation.</text>
</comment>
<dbReference type="SUPFAM" id="SSF88697">
    <property type="entry name" value="PUA domain-like"/>
    <property type="match status" value="1"/>
</dbReference>
<dbReference type="InterPro" id="IPR005715">
    <property type="entry name" value="Glu_5kinase/COase_Synthase"/>
</dbReference>
<evidence type="ECO:0000313" key="11">
    <source>
        <dbReference type="Proteomes" id="UP000712673"/>
    </source>
</evidence>
<keyword evidence="3 8" id="KW-0641">Proline biosynthesis</keyword>
<evidence type="ECO:0000256" key="2">
    <source>
        <dbReference type="ARBA" id="ARBA00022605"/>
    </source>
</evidence>
<dbReference type="SMART" id="SM00359">
    <property type="entry name" value="PUA"/>
    <property type="match status" value="1"/>
</dbReference>
<dbReference type="InterPro" id="IPR011529">
    <property type="entry name" value="Glu_5kinase"/>
</dbReference>
<name>A0A937VZQ6_UNCTE</name>
<dbReference type="PROSITE" id="PS50890">
    <property type="entry name" value="PUA"/>
    <property type="match status" value="1"/>
</dbReference>
<feature type="binding site" evidence="8">
    <location>
        <position position="141"/>
    </location>
    <ligand>
        <name>substrate</name>
    </ligand>
</feature>
<comment type="subcellular location">
    <subcellularLocation>
        <location evidence="8">Cytoplasm</location>
    </subcellularLocation>
</comment>
<protein>
    <recommendedName>
        <fullName evidence="8">Glutamate 5-kinase</fullName>
        <ecNumber evidence="8">2.7.2.11</ecNumber>
    </recommendedName>
    <alternativeName>
        <fullName evidence="8">Gamma-glutamyl kinase</fullName>
        <shortName evidence="8">GK</shortName>
    </alternativeName>
</protein>
<feature type="binding site" evidence="8">
    <location>
        <position position="54"/>
    </location>
    <ligand>
        <name>substrate</name>
    </ligand>
</feature>
<evidence type="ECO:0000256" key="1">
    <source>
        <dbReference type="ARBA" id="ARBA00022490"/>
    </source>
</evidence>
<dbReference type="FunFam" id="3.40.1160.10:FF:000018">
    <property type="entry name" value="Glutamate 5-kinase"/>
    <property type="match status" value="1"/>
</dbReference>
<dbReference type="GO" id="GO:0005524">
    <property type="term" value="F:ATP binding"/>
    <property type="evidence" value="ECO:0007669"/>
    <property type="project" value="UniProtKB-KW"/>
</dbReference>
<feature type="binding site" evidence="8">
    <location>
        <position position="153"/>
    </location>
    <ligand>
        <name>substrate</name>
    </ligand>
</feature>
<dbReference type="InterPro" id="IPR015947">
    <property type="entry name" value="PUA-like_sf"/>
</dbReference>
<comment type="caution">
    <text evidence="10">The sequence shown here is derived from an EMBL/GenBank/DDBJ whole genome shotgun (WGS) entry which is preliminary data.</text>
</comment>
<evidence type="ECO:0000259" key="9">
    <source>
        <dbReference type="SMART" id="SM00359"/>
    </source>
</evidence>
<keyword evidence="4 8" id="KW-0808">Transferase</keyword>
<dbReference type="PANTHER" id="PTHR43654:SF1">
    <property type="entry name" value="ISOPENTENYL PHOSPHATE KINASE"/>
    <property type="match status" value="1"/>
</dbReference>